<organism evidence="1 2">
    <name type="scientific">Trichuris muris</name>
    <name type="common">Mouse whipworm</name>
    <dbReference type="NCBI Taxonomy" id="70415"/>
    <lineage>
        <taxon>Eukaryota</taxon>
        <taxon>Metazoa</taxon>
        <taxon>Ecdysozoa</taxon>
        <taxon>Nematoda</taxon>
        <taxon>Enoplea</taxon>
        <taxon>Dorylaimia</taxon>
        <taxon>Trichinellida</taxon>
        <taxon>Trichuridae</taxon>
        <taxon>Trichuris</taxon>
    </lineage>
</organism>
<accession>A0A5S6QLM4</accession>
<name>A0A5S6QLM4_TRIMR</name>
<dbReference type="WBParaSite" id="TMUE_2000007772.1">
    <property type="protein sequence ID" value="TMUE_2000007772.1"/>
    <property type="gene ID" value="WBGene00290312"/>
</dbReference>
<reference evidence="2" key="1">
    <citation type="submission" date="2019-12" db="UniProtKB">
        <authorList>
            <consortium name="WormBaseParasite"/>
        </authorList>
    </citation>
    <scope>IDENTIFICATION</scope>
</reference>
<protein>
    <submittedName>
        <fullName evidence="2">Uncharacterized protein</fullName>
    </submittedName>
</protein>
<keyword evidence="1" id="KW-1185">Reference proteome</keyword>
<dbReference type="Proteomes" id="UP000046395">
    <property type="component" value="Unassembled WGS sequence"/>
</dbReference>
<evidence type="ECO:0000313" key="1">
    <source>
        <dbReference type="Proteomes" id="UP000046395"/>
    </source>
</evidence>
<proteinExistence type="predicted"/>
<sequence>MPWFRRQRCLKGYCQRGFDGGITWFGKIRQNLRIAELFKKLVPYQLGRQTCLPAQWELVGTGNCSELHQCRRQRDMNQWVRTREAESCRGREVPKLMRKR</sequence>
<dbReference type="AlphaFoldDB" id="A0A5S6QLM4"/>
<evidence type="ECO:0000313" key="2">
    <source>
        <dbReference type="WBParaSite" id="TMUE_2000007772.1"/>
    </source>
</evidence>